<reference evidence="2" key="3">
    <citation type="submission" date="2022-06" db="UniProtKB">
        <authorList>
            <consortium name="EnsemblPlants"/>
        </authorList>
    </citation>
    <scope>IDENTIFICATION</scope>
</reference>
<dbReference type="AlphaFoldDB" id="A0A8R7P864"/>
<dbReference type="PANTHER" id="PTHR10579">
    <property type="entry name" value="CALCIUM-ACTIVATED CHLORIDE CHANNEL REGULATOR"/>
    <property type="match status" value="1"/>
</dbReference>
<dbReference type="Pfam" id="PF13519">
    <property type="entry name" value="VWA_2"/>
    <property type="match status" value="1"/>
</dbReference>
<dbReference type="SUPFAM" id="SSF53300">
    <property type="entry name" value="vWA-like"/>
    <property type="match status" value="1"/>
</dbReference>
<organism evidence="2 3">
    <name type="scientific">Triticum urartu</name>
    <name type="common">Red wild einkorn</name>
    <name type="synonym">Crithodium urartu</name>
    <dbReference type="NCBI Taxonomy" id="4572"/>
    <lineage>
        <taxon>Eukaryota</taxon>
        <taxon>Viridiplantae</taxon>
        <taxon>Streptophyta</taxon>
        <taxon>Embryophyta</taxon>
        <taxon>Tracheophyta</taxon>
        <taxon>Spermatophyta</taxon>
        <taxon>Magnoliopsida</taxon>
        <taxon>Liliopsida</taxon>
        <taxon>Poales</taxon>
        <taxon>Poaceae</taxon>
        <taxon>BOP clade</taxon>
        <taxon>Pooideae</taxon>
        <taxon>Triticodae</taxon>
        <taxon>Triticeae</taxon>
        <taxon>Triticinae</taxon>
        <taxon>Triticum</taxon>
    </lineage>
</organism>
<reference evidence="2" key="2">
    <citation type="submission" date="2018-03" db="EMBL/GenBank/DDBJ databases">
        <title>The Triticum urartu genome reveals the dynamic nature of wheat genome evolution.</title>
        <authorList>
            <person name="Ling H."/>
            <person name="Ma B."/>
            <person name="Shi X."/>
            <person name="Liu H."/>
            <person name="Dong L."/>
            <person name="Sun H."/>
            <person name="Cao Y."/>
            <person name="Gao Q."/>
            <person name="Zheng S."/>
            <person name="Li Y."/>
            <person name="Yu Y."/>
            <person name="Du H."/>
            <person name="Qi M."/>
            <person name="Li Y."/>
            <person name="Yu H."/>
            <person name="Cui Y."/>
            <person name="Wang N."/>
            <person name="Chen C."/>
            <person name="Wu H."/>
            <person name="Zhao Y."/>
            <person name="Zhang J."/>
            <person name="Li Y."/>
            <person name="Zhou W."/>
            <person name="Zhang B."/>
            <person name="Hu W."/>
            <person name="Eijk M."/>
            <person name="Tang J."/>
            <person name="Witsenboer H."/>
            <person name="Zhao S."/>
            <person name="Li Z."/>
            <person name="Zhang A."/>
            <person name="Wang D."/>
            <person name="Liang C."/>
        </authorList>
    </citation>
    <scope>NUCLEOTIDE SEQUENCE [LARGE SCALE GENOMIC DNA]</scope>
    <source>
        <strain evidence="2">cv. G1812</strain>
    </source>
</reference>
<dbReference type="Gene3D" id="3.40.50.410">
    <property type="entry name" value="von Willebrand factor, type A domain"/>
    <property type="match status" value="1"/>
</dbReference>
<dbReference type="Gramene" id="TuG1812G0100004674.01.T01">
    <property type="protein sequence ID" value="TuG1812G0100004674.01.T01.cds374127"/>
    <property type="gene ID" value="TuG1812G0100004674.01"/>
</dbReference>
<dbReference type="InterPro" id="IPR002035">
    <property type="entry name" value="VWF_A"/>
</dbReference>
<name>A0A8R7P864_TRIUA</name>
<proteinExistence type="predicted"/>
<dbReference type="PROSITE" id="PS50234">
    <property type="entry name" value="VWFA"/>
    <property type="match status" value="1"/>
</dbReference>
<reference evidence="3" key="1">
    <citation type="journal article" date="2013" name="Nature">
        <title>Draft genome of the wheat A-genome progenitor Triticum urartu.</title>
        <authorList>
            <person name="Ling H.Q."/>
            <person name="Zhao S."/>
            <person name="Liu D."/>
            <person name="Wang J."/>
            <person name="Sun H."/>
            <person name="Zhang C."/>
            <person name="Fan H."/>
            <person name="Li D."/>
            <person name="Dong L."/>
            <person name="Tao Y."/>
            <person name="Gao C."/>
            <person name="Wu H."/>
            <person name="Li Y."/>
            <person name="Cui Y."/>
            <person name="Guo X."/>
            <person name="Zheng S."/>
            <person name="Wang B."/>
            <person name="Yu K."/>
            <person name="Liang Q."/>
            <person name="Yang W."/>
            <person name="Lou X."/>
            <person name="Chen J."/>
            <person name="Feng M."/>
            <person name="Jian J."/>
            <person name="Zhang X."/>
            <person name="Luo G."/>
            <person name="Jiang Y."/>
            <person name="Liu J."/>
            <person name="Wang Z."/>
            <person name="Sha Y."/>
            <person name="Zhang B."/>
            <person name="Wu H."/>
            <person name="Tang D."/>
            <person name="Shen Q."/>
            <person name="Xue P."/>
            <person name="Zou S."/>
            <person name="Wang X."/>
            <person name="Liu X."/>
            <person name="Wang F."/>
            <person name="Yang Y."/>
            <person name="An X."/>
            <person name="Dong Z."/>
            <person name="Zhang K."/>
            <person name="Zhang X."/>
            <person name="Luo M.C."/>
            <person name="Dvorak J."/>
            <person name="Tong Y."/>
            <person name="Wang J."/>
            <person name="Yang H."/>
            <person name="Li Z."/>
            <person name="Wang D."/>
            <person name="Zhang A."/>
            <person name="Wang J."/>
        </authorList>
    </citation>
    <scope>NUCLEOTIDE SEQUENCE</scope>
    <source>
        <strain evidence="3">cv. G1812</strain>
    </source>
</reference>
<feature type="domain" description="VWFA" evidence="1">
    <location>
        <begin position="41"/>
        <end position="129"/>
    </location>
</feature>
<evidence type="ECO:0000259" key="1">
    <source>
        <dbReference type="PROSITE" id="PS50234"/>
    </source>
</evidence>
<dbReference type="EnsemblPlants" id="TuG1812G0100004674.01.T01">
    <property type="protein sequence ID" value="TuG1812G0100004674.01.T01.cds374127"/>
    <property type="gene ID" value="TuG1812G0100004674.01"/>
</dbReference>
<evidence type="ECO:0000313" key="2">
    <source>
        <dbReference type="EnsemblPlants" id="TuG1812G0100004674.01.T01.cds374127"/>
    </source>
</evidence>
<keyword evidence="3" id="KW-1185">Reference proteome</keyword>
<dbReference type="PANTHER" id="PTHR10579:SF168">
    <property type="entry name" value="VWFA DOMAIN-CONTAINING PROTEIN"/>
    <property type="match status" value="1"/>
</dbReference>
<dbReference type="InterPro" id="IPR051266">
    <property type="entry name" value="CLCR"/>
</dbReference>
<sequence length="141" mass="14737">AVVLRTHCEFPALARGTARENFAVLVHAKAPSSEAARASLDLVTVLDVSGSMAGSKLALLKKAMGFVIDNLGPADRLSVVSFSDNASRLIRLARMSDAGKAAAKQAVESLYADGCTNIGEGLRVAAEVLDCRRHMNAVASI</sequence>
<dbReference type="InterPro" id="IPR036465">
    <property type="entry name" value="vWFA_dom_sf"/>
</dbReference>
<accession>A0A8R7P864</accession>
<evidence type="ECO:0000313" key="3">
    <source>
        <dbReference type="Proteomes" id="UP000015106"/>
    </source>
</evidence>
<protein>
    <recommendedName>
        <fullName evidence="1">VWFA domain-containing protein</fullName>
    </recommendedName>
</protein>
<dbReference type="Proteomes" id="UP000015106">
    <property type="component" value="Chromosome 1"/>
</dbReference>